<dbReference type="EMBL" id="LS483452">
    <property type="protein sequence ID" value="SQH76926.1"/>
    <property type="molecule type" value="Genomic_DNA"/>
</dbReference>
<reference evidence="2" key="1">
    <citation type="submission" date="2018-06" db="EMBL/GenBank/DDBJ databases">
        <authorList>
            <person name="Cea G.-C."/>
            <person name="William W."/>
        </authorList>
    </citation>
    <scope>NUCLEOTIDE SEQUENCE [LARGE SCALE GENOMIC DNA]</scope>
    <source>
        <strain evidence="2">DB21MT-2</strain>
    </source>
</reference>
<accession>A0A330M2V3</accession>
<proteinExistence type="predicted"/>
<dbReference type="KEGG" id="sbk:SHEWBE_2963"/>
<dbReference type="AlphaFoldDB" id="A0A330M2V3"/>
<protein>
    <submittedName>
        <fullName evidence="1">Uncharacterized protein</fullName>
    </submittedName>
</protein>
<name>A0A330M2V3_9GAMM</name>
<gene>
    <name evidence="1" type="ORF">SHEWBE_2963</name>
</gene>
<evidence type="ECO:0000313" key="1">
    <source>
        <dbReference type="EMBL" id="SQH76926.1"/>
    </source>
</evidence>
<evidence type="ECO:0000313" key="2">
    <source>
        <dbReference type="Proteomes" id="UP000250123"/>
    </source>
</evidence>
<sequence length="42" mass="5027">MTIRFRYLFLSSPAALELKLYQAYVQNWFTLVPSKRLITSYP</sequence>
<dbReference type="Proteomes" id="UP000250123">
    <property type="component" value="Chromosome SHEWBE"/>
</dbReference>
<organism evidence="1 2">
    <name type="scientific">Shewanella benthica</name>
    <dbReference type="NCBI Taxonomy" id="43661"/>
    <lineage>
        <taxon>Bacteria</taxon>
        <taxon>Pseudomonadati</taxon>
        <taxon>Pseudomonadota</taxon>
        <taxon>Gammaproteobacteria</taxon>
        <taxon>Alteromonadales</taxon>
        <taxon>Shewanellaceae</taxon>
        <taxon>Shewanella</taxon>
    </lineage>
</organism>